<feature type="non-terminal residue" evidence="5">
    <location>
        <position position="1"/>
    </location>
</feature>
<evidence type="ECO:0000256" key="4">
    <source>
        <dbReference type="SAM" id="MobiDB-lite"/>
    </source>
</evidence>
<dbReference type="OrthoDB" id="2915840at2759"/>
<dbReference type="InterPro" id="IPR050346">
    <property type="entry name" value="FMO-like"/>
</dbReference>
<dbReference type="Proteomes" id="UP000234254">
    <property type="component" value="Unassembled WGS sequence"/>
</dbReference>
<dbReference type="InterPro" id="IPR036188">
    <property type="entry name" value="FAD/NAD-bd_sf"/>
</dbReference>
<comment type="caution">
    <text evidence="5">The sequence shown here is derived from an EMBL/GenBank/DDBJ whole genome shotgun (WGS) entry which is preliminary data.</text>
</comment>
<keyword evidence="2" id="KW-0274">FAD</keyword>
<proteinExistence type="predicted"/>
<reference evidence="5" key="1">
    <citation type="submission" date="2016-12" db="EMBL/GenBank/DDBJ databases">
        <title>The genomes of Aspergillus section Nigri reveals drivers in fungal speciation.</title>
        <authorList>
            <consortium name="DOE Joint Genome Institute"/>
            <person name="Vesth T.C."/>
            <person name="Nybo J."/>
            <person name="Theobald S."/>
            <person name="Brandl J."/>
            <person name="Frisvad J.C."/>
            <person name="Nielsen K.F."/>
            <person name="Lyhne E.K."/>
            <person name="Kogle M.E."/>
            <person name="Kuo A."/>
            <person name="Riley R."/>
            <person name="Clum A."/>
            <person name="Nolan M."/>
            <person name="Lipzen A."/>
            <person name="Salamov A."/>
            <person name="Henrissat B."/>
            <person name="Wiebenga A."/>
            <person name="De vries R.P."/>
            <person name="Grigoriev I.V."/>
            <person name="Mortensen U.H."/>
            <person name="Andersen M.R."/>
            <person name="Baker S.E."/>
        </authorList>
    </citation>
    <scope>NUCLEOTIDE SEQUENCE</scope>
    <source>
        <strain evidence="5">IBT 28561</strain>
    </source>
</reference>
<feature type="compositionally biased region" description="Low complexity" evidence="4">
    <location>
        <begin position="38"/>
        <end position="49"/>
    </location>
</feature>
<evidence type="ECO:0000313" key="6">
    <source>
        <dbReference type="Proteomes" id="UP000234254"/>
    </source>
</evidence>
<dbReference type="VEuPathDB" id="FungiDB:P168DRAFT_222550"/>
<dbReference type="AlphaFoldDB" id="A0A2I1CRJ0"/>
<accession>A0A2I1CRJ0</accession>
<dbReference type="PANTHER" id="PTHR23023">
    <property type="entry name" value="DIMETHYLANILINE MONOOXYGENASE"/>
    <property type="match status" value="1"/>
</dbReference>
<protein>
    <recommendedName>
        <fullName evidence="7">FAD/NAD(P)-binding domain-containing protein</fullName>
    </recommendedName>
</protein>
<evidence type="ECO:0000256" key="3">
    <source>
        <dbReference type="ARBA" id="ARBA00023002"/>
    </source>
</evidence>
<gene>
    <name evidence="5" type="ORF">P168DRAFT_222550</name>
</gene>
<dbReference type="SUPFAM" id="SSF51905">
    <property type="entry name" value="FAD/NAD(P)-binding domain"/>
    <property type="match status" value="2"/>
</dbReference>
<evidence type="ECO:0000256" key="2">
    <source>
        <dbReference type="ARBA" id="ARBA00022827"/>
    </source>
</evidence>
<feature type="region of interest" description="Disordered" evidence="4">
    <location>
        <begin position="19"/>
        <end position="51"/>
    </location>
</feature>
<dbReference type="GeneID" id="36540630"/>
<organism evidence="5 6">
    <name type="scientific">Aspergillus campestris (strain IBT 28561)</name>
    <dbReference type="NCBI Taxonomy" id="1392248"/>
    <lineage>
        <taxon>Eukaryota</taxon>
        <taxon>Fungi</taxon>
        <taxon>Dikarya</taxon>
        <taxon>Ascomycota</taxon>
        <taxon>Pezizomycotina</taxon>
        <taxon>Eurotiomycetes</taxon>
        <taxon>Eurotiomycetidae</taxon>
        <taxon>Eurotiales</taxon>
        <taxon>Aspergillaceae</taxon>
        <taxon>Aspergillus</taxon>
        <taxon>Aspergillus subgen. Circumdati</taxon>
    </lineage>
</organism>
<dbReference type="RefSeq" id="XP_024688834.1">
    <property type="nucleotide sequence ID" value="XM_024833106.1"/>
</dbReference>
<evidence type="ECO:0000256" key="1">
    <source>
        <dbReference type="ARBA" id="ARBA00022630"/>
    </source>
</evidence>
<dbReference type="EMBL" id="MSFM01000015">
    <property type="protein sequence ID" value="PKY00240.1"/>
    <property type="molecule type" value="Genomic_DNA"/>
</dbReference>
<dbReference type="GO" id="GO:0016491">
    <property type="term" value="F:oxidoreductase activity"/>
    <property type="evidence" value="ECO:0007669"/>
    <property type="project" value="UniProtKB-KW"/>
</dbReference>
<evidence type="ECO:0000313" key="5">
    <source>
        <dbReference type="EMBL" id="PKY00240.1"/>
    </source>
</evidence>
<keyword evidence="6" id="KW-1185">Reference proteome</keyword>
<dbReference type="Gene3D" id="3.50.50.60">
    <property type="entry name" value="FAD/NAD(P)-binding domain"/>
    <property type="match status" value="1"/>
</dbReference>
<evidence type="ECO:0008006" key="7">
    <source>
        <dbReference type="Google" id="ProtNLM"/>
    </source>
</evidence>
<keyword evidence="1" id="KW-0285">Flavoprotein</keyword>
<feature type="non-terminal residue" evidence="5">
    <location>
        <position position="683"/>
    </location>
</feature>
<name>A0A2I1CRJ0_ASPC2</name>
<keyword evidence="3" id="KW-0560">Oxidoreductase</keyword>
<sequence>GLYGLVAAKTYLQVSGAYDASSEKKDPASNPEVPPAFTSSCSSSGSSTSNVTVDTKPTVLIIDAAKSLGGTWAKERLYPNLLSQNSYGLYEYSDLPLEDALRNGENPEEEDPAGQFIPGWKIHRYLQVWCKKWRLLGRMRFGWRVVSIRRLPTGEWEVRVIISDEGCQDRSTTLICDKLILATGLTSEPNVPNIPDETEVGEKECLPRIHAKEVGQYCRDNLGYRPIPRAKKKKKDSDEIRFLYEQTLRTVVVQGGAKSSFDFVHLFASLHRDMPSHSLDSKHPEKVQVHWVIREKNAGLAWMAPPESKLPNGRFAPSDKAASTRLVGMLTPCVYNTPKRIALSPPSGNDAWGWRPLVEGTWWCRLFHGNPVGRFAVRRLWMSIDRDIKMSAGYDSDPKMEKLRPGSSVIDCAASGGIANHPNFWETLRGANVHVHRADITAFTGSTYSPTVHLDNGEVIPYADLIVHATGWKPVASIPFEPASLAYTLGLACSMDSLAQQPCEGISRSLSGWDELDSRTESKMRCVFDASTFRSLRGGSGSTPYRLFRRMVAPSLAAQGDRSFVVLGVVLSSTVAVVAEVQALWAAAFLTGGLDGQGHSCGGLPSPLRINEDMEDSLRDAVSEDVVWGSLTGSGLDVDAIHYNDVLLRDLGLNPYRLGGGCLKELMGTYGPAAYAGIVDEWM</sequence>